<proteinExistence type="predicted"/>
<dbReference type="Proteomes" id="UP001164539">
    <property type="component" value="Chromosome 14"/>
</dbReference>
<protein>
    <submittedName>
        <fullName evidence="1">Alpha/beta hydrolase-3</fullName>
    </submittedName>
</protein>
<keyword evidence="2" id="KW-1185">Reference proteome</keyword>
<gene>
    <name evidence="1" type="ORF">OWV82_024973</name>
</gene>
<dbReference type="EMBL" id="CM051407">
    <property type="protein sequence ID" value="KAJ4701786.1"/>
    <property type="molecule type" value="Genomic_DNA"/>
</dbReference>
<name>A0ACC1WSB9_MELAZ</name>
<accession>A0ACC1WSB9</accession>
<keyword evidence="1" id="KW-0378">Hydrolase</keyword>
<reference evidence="1 2" key="1">
    <citation type="journal article" date="2023" name="Science">
        <title>Complex scaffold remodeling in plant triterpene biosynthesis.</title>
        <authorList>
            <person name="De La Pena R."/>
            <person name="Hodgson H."/>
            <person name="Liu J.C."/>
            <person name="Stephenson M.J."/>
            <person name="Martin A.C."/>
            <person name="Owen C."/>
            <person name="Harkess A."/>
            <person name="Leebens-Mack J."/>
            <person name="Jimenez L.E."/>
            <person name="Osbourn A."/>
            <person name="Sattely E.S."/>
        </authorList>
    </citation>
    <scope>NUCLEOTIDE SEQUENCE [LARGE SCALE GENOMIC DNA]</scope>
    <source>
        <strain evidence="2">cv. JPN11</strain>
        <tissue evidence="1">Leaf</tissue>
    </source>
</reference>
<sequence length="326" mass="35939">MERSRPEVEFELLPLLRIHKNGHVERLLGTDFVPAASNDPLTGVSSKDITIVHETNSISARLYLPKLSSANRKLPLLVYFHGGGFCISSPFTSNYHNYLNTLVAEANVIAVSVNYRKAPENPIPAAYEDSWAALQWVVSHCNNNGPECWLNEHADFERLFLSGESAGANIAHNMAVVAGDPEFGPSVHILGVALVHPYFWGSDPIGSEAANPEAKAATDRLWPFVCPSNPDNDDPRVNPLAADAPSLVGLGCSRVLICVAEKDVLKDRGWLYYQELGRCGWIGVVEITETDGENHAFHIYDLQAEKARDLIKRLAAFFNRDMPPLL</sequence>
<evidence type="ECO:0000313" key="1">
    <source>
        <dbReference type="EMBL" id="KAJ4701786.1"/>
    </source>
</evidence>
<comment type="caution">
    <text evidence="1">The sequence shown here is derived from an EMBL/GenBank/DDBJ whole genome shotgun (WGS) entry which is preliminary data.</text>
</comment>
<evidence type="ECO:0000313" key="2">
    <source>
        <dbReference type="Proteomes" id="UP001164539"/>
    </source>
</evidence>
<organism evidence="1 2">
    <name type="scientific">Melia azedarach</name>
    <name type="common">Chinaberry tree</name>
    <dbReference type="NCBI Taxonomy" id="155640"/>
    <lineage>
        <taxon>Eukaryota</taxon>
        <taxon>Viridiplantae</taxon>
        <taxon>Streptophyta</taxon>
        <taxon>Embryophyta</taxon>
        <taxon>Tracheophyta</taxon>
        <taxon>Spermatophyta</taxon>
        <taxon>Magnoliopsida</taxon>
        <taxon>eudicotyledons</taxon>
        <taxon>Gunneridae</taxon>
        <taxon>Pentapetalae</taxon>
        <taxon>rosids</taxon>
        <taxon>malvids</taxon>
        <taxon>Sapindales</taxon>
        <taxon>Meliaceae</taxon>
        <taxon>Melia</taxon>
    </lineage>
</organism>